<dbReference type="GO" id="GO:0005829">
    <property type="term" value="C:cytosol"/>
    <property type="evidence" value="ECO:0007669"/>
    <property type="project" value="TreeGrafter"/>
</dbReference>
<dbReference type="GO" id="GO:0009146">
    <property type="term" value="P:purine nucleoside triphosphate catabolic process"/>
    <property type="evidence" value="ECO:0007669"/>
    <property type="project" value="UniProtKB-UniRule"/>
</dbReference>
<protein>
    <recommendedName>
        <fullName evidence="10">dITP/XTP pyrophosphatase</fullName>
        <ecNumber evidence="10">3.6.1.66</ecNumber>
    </recommendedName>
    <alternativeName>
        <fullName evidence="10">Non-canonical purine NTP pyrophosphatase</fullName>
    </alternativeName>
    <alternativeName>
        <fullName evidence="10">Non-standard purine NTP pyrophosphatase</fullName>
    </alternativeName>
    <alternativeName>
        <fullName evidence="10">Nucleoside-triphosphate diphosphatase</fullName>
    </alternativeName>
    <alternativeName>
        <fullName evidence="10">Nucleoside-triphosphate pyrophosphatase</fullName>
        <shortName evidence="10">NTPase</shortName>
    </alternativeName>
</protein>
<evidence type="ECO:0000256" key="9">
    <source>
        <dbReference type="ARBA" id="ARBA00052017"/>
    </source>
</evidence>
<comment type="catalytic activity">
    <reaction evidence="8 10">
        <text>dITP + H2O = dIMP + diphosphate + H(+)</text>
        <dbReference type="Rhea" id="RHEA:28342"/>
        <dbReference type="ChEBI" id="CHEBI:15377"/>
        <dbReference type="ChEBI" id="CHEBI:15378"/>
        <dbReference type="ChEBI" id="CHEBI:33019"/>
        <dbReference type="ChEBI" id="CHEBI:61194"/>
        <dbReference type="ChEBI" id="CHEBI:61382"/>
        <dbReference type="EC" id="3.6.1.66"/>
    </reaction>
</comment>
<name>A0A662ZIL6_9GAMM</name>
<dbReference type="AlphaFoldDB" id="A0A662ZIL6"/>
<dbReference type="PANTHER" id="PTHR11067:SF9">
    <property type="entry name" value="INOSINE TRIPHOSPHATE PYROPHOSPHATASE"/>
    <property type="match status" value="1"/>
</dbReference>
<dbReference type="Proteomes" id="UP000243745">
    <property type="component" value="Unassembled WGS sequence"/>
</dbReference>
<gene>
    <name evidence="12" type="ORF">SAMN02910344_01609</name>
</gene>
<keyword evidence="4 10" id="KW-0547">Nucleotide-binding</keyword>
<feature type="binding site" evidence="10">
    <location>
        <position position="35"/>
    </location>
    <ligand>
        <name>Mg(2+)</name>
        <dbReference type="ChEBI" id="CHEBI:18420"/>
    </ligand>
</feature>
<sequence length="195" mass="21776">MATGNKAKCAEFNKMLELTDIEIIPQSRFNVPTPEETGTTFVENAIIKARNAAKYSSLPAIADDSGIEVDCLNGRPGVYSSRYSCEHATDEENLNKLIEEVSAFPENQRTARYWCVLVFMKNEFDPTPVICQRSWEGKIILEKKGKNGFGYDPSFLIPLLGQTAAEISPELKNKLSHRGQAMHDMLDVLLKKFGA</sequence>
<evidence type="ECO:0000256" key="7">
    <source>
        <dbReference type="ARBA" id="ARBA00023080"/>
    </source>
</evidence>
<dbReference type="InterPro" id="IPR002637">
    <property type="entry name" value="RdgB/HAM1"/>
</dbReference>
<evidence type="ECO:0000256" key="4">
    <source>
        <dbReference type="ARBA" id="ARBA00022741"/>
    </source>
</evidence>
<evidence type="ECO:0000313" key="13">
    <source>
        <dbReference type="Proteomes" id="UP000243745"/>
    </source>
</evidence>
<dbReference type="GO" id="GO:0046872">
    <property type="term" value="F:metal ion binding"/>
    <property type="evidence" value="ECO:0007669"/>
    <property type="project" value="UniProtKB-KW"/>
</dbReference>
<comment type="subunit">
    <text evidence="2 10">Homodimer.</text>
</comment>
<evidence type="ECO:0000256" key="5">
    <source>
        <dbReference type="ARBA" id="ARBA00022801"/>
    </source>
</evidence>
<keyword evidence="5 10" id="KW-0378">Hydrolase</keyword>
<dbReference type="GO" id="GO:0036220">
    <property type="term" value="F:ITP diphosphatase activity"/>
    <property type="evidence" value="ECO:0007669"/>
    <property type="project" value="UniProtKB-UniRule"/>
</dbReference>
<comment type="catalytic activity">
    <reaction evidence="10">
        <text>ITP + H2O = IMP + diphosphate + H(+)</text>
        <dbReference type="Rhea" id="RHEA:29399"/>
        <dbReference type="ChEBI" id="CHEBI:15377"/>
        <dbReference type="ChEBI" id="CHEBI:15378"/>
        <dbReference type="ChEBI" id="CHEBI:33019"/>
        <dbReference type="ChEBI" id="CHEBI:58053"/>
        <dbReference type="ChEBI" id="CHEBI:61402"/>
        <dbReference type="EC" id="3.6.1.66"/>
    </reaction>
</comment>
<keyword evidence="3 10" id="KW-0479">Metal-binding</keyword>
<dbReference type="HAMAP" id="MF_01405">
    <property type="entry name" value="Non_canon_purine_NTPase"/>
    <property type="match status" value="1"/>
</dbReference>
<dbReference type="EMBL" id="FOXF01000032">
    <property type="protein sequence ID" value="SFP52215.1"/>
    <property type="molecule type" value="Genomic_DNA"/>
</dbReference>
<organism evidence="12 13">
    <name type="scientific">Ruminobacter amylophilus</name>
    <dbReference type="NCBI Taxonomy" id="867"/>
    <lineage>
        <taxon>Bacteria</taxon>
        <taxon>Pseudomonadati</taxon>
        <taxon>Pseudomonadota</taxon>
        <taxon>Gammaproteobacteria</taxon>
        <taxon>Aeromonadales</taxon>
        <taxon>Succinivibrionaceae</taxon>
        <taxon>Ruminobacter</taxon>
    </lineage>
</organism>
<dbReference type="Pfam" id="PF01725">
    <property type="entry name" value="Ham1p_like"/>
    <property type="match status" value="1"/>
</dbReference>
<feature type="binding site" evidence="10">
    <location>
        <begin position="149"/>
        <end position="152"/>
    </location>
    <ligand>
        <name>substrate</name>
    </ligand>
</feature>
<dbReference type="GO" id="GO:0035870">
    <property type="term" value="F:dITP diphosphatase activity"/>
    <property type="evidence" value="ECO:0007669"/>
    <property type="project" value="UniProtKB-UniRule"/>
</dbReference>
<dbReference type="PANTHER" id="PTHR11067">
    <property type="entry name" value="INOSINE TRIPHOSPHATE PYROPHOSPHATASE/HAM1 PROTEIN"/>
    <property type="match status" value="1"/>
</dbReference>
<keyword evidence="7 10" id="KW-0546">Nucleotide metabolism</keyword>
<dbReference type="GO" id="GO:0036222">
    <property type="term" value="F:XTP diphosphatase activity"/>
    <property type="evidence" value="ECO:0007669"/>
    <property type="project" value="UniProtKB-UniRule"/>
</dbReference>
<evidence type="ECO:0000256" key="8">
    <source>
        <dbReference type="ARBA" id="ARBA00051875"/>
    </source>
</evidence>
<comment type="function">
    <text evidence="10">Pyrophosphatase that catalyzes the hydrolysis of nucleoside triphosphates to their monophosphate derivatives, with a high preference for the non-canonical purine nucleotides XTP (xanthosine triphosphate), dITP (deoxyinosine triphosphate) and ITP. Seems to function as a house-cleaning enzyme that removes non-canonical purine nucleotides from the nucleotide pool, thus preventing their incorporation into DNA/RNA and avoiding chromosomal lesions.</text>
</comment>
<evidence type="ECO:0000256" key="3">
    <source>
        <dbReference type="ARBA" id="ARBA00022723"/>
    </source>
</evidence>
<dbReference type="InterPro" id="IPR020922">
    <property type="entry name" value="dITP/XTP_pyrophosphatase"/>
</dbReference>
<dbReference type="SUPFAM" id="SSF52972">
    <property type="entry name" value="ITPase-like"/>
    <property type="match status" value="1"/>
</dbReference>
<dbReference type="NCBIfam" id="TIGR00042">
    <property type="entry name" value="RdgB/HAM1 family non-canonical purine NTP pyrophosphatase"/>
    <property type="match status" value="1"/>
</dbReference>
<comment type="catalytic activity">
    <reaction evidence="9 10">
        <text>XTP + H2O = XMP + diphosphate + H(+)</text>
        <dbReference type="Rhea" id="RHEA:28610"/>
        <dbReference type="ChEBI" id="CHEBI:15377"/>
        <dbReference type="ChEBI" id="CHEBI:15378"/>
        <dbReference type="ChEBI" id="CHEBI:33019"/>
        <dbReference type="ChEBI" id="CHEBI:57464"/>
        <dbReference type="ChEBI" id="CHEBI:61314"/>
        <dbReference type="EC" id="3.6.1.66"/>
    </reaction>
</comment>
<evidence type="ECO:0000313" key="12">
    <source>
        <dbReference type="EMBL" id="SFP52215.1"/>
    </source>
</evidence>
<reference evidence="12 13" key="1">
    <citation type="submission" date="2016-10" db="EMBL/GenBank/DDBJ databases">
        <authorList>
            <person name="Varghese N."/>
            <person name="Submissions S."/>
        </authorList>
    </citation>
    <scope>NUCLEOTIDE SEQUENCE [LARGE SCALE GENOMIC DNA]</scope>
    <source>
        <strain evidence="12 13">DSM 1361</strain>
    </source>
</reference>
<dbReference type="Gene3D" id="3.90.950.10">
    <property type="match status" value="1"/>
</dbReference>
<evidence type="ECO:0000256" key="2">
    <source>
        <dbReference type="ARBA" id="ARBA00011738"/>
    </source>
</evidence>
<dbReference type="GO" id="GO:0017111">
    <property type="term" value="F:ribonucleoside triphosphate phosphatase activity"/>
    <property type="evidence" value="ECO:0007669"/>
    <property type="project" value="InterPro"/>
</dbReference>
<accession>A0A662ZIL6</accession>
<dbReference type="FunFam" id="3.90.950.10:FF:000001">
    <property type="entry name" value="dITP/XTP pyrophosphatase"/>
    <property type="match status" value="1"/>
</dbReference>
<evidence type="ECO:0000256" key="10">
    <source>
        <dbReference type="HAMAP-Rule" id="MF_01405"/>
    </source>
</evidence>
<feature type="binding site" evidence="10">
    <location>
        <position position="64"/>
    </location>
    <ligand>
        <name>Mg(2+)</name>
        <dbReference type="ChEBI" id="CHEBI:18420"/>
    </ligand>
</feature>
<feature type="binding site" evidence="10">
    <location>
        <begin position="3"/>
        <end position="8"/>
    </location>
    <ligand>
        <name>substrate</name>
    </ligand>
</feature>
<comment type="similarity">
    <text evidence="1 10 11">Belongs to the HAM1 NTPase family.</text>
</comment>
<keyword evidence="13" id="KW-1185">Reference proteome</keyword>
<proteinExistence type="inferred from homology"/>
<comment type="cofactor">
    <cofactor evidence="10">
        <name>Mg(2+)</name>
        <dbReference type="ChEBI" id="CHEBI:18420"/>
    </cofactor>
    <text evidence="10">Binds 1 Mg(2+) ion per subunit.</text>
</comment>
<evidence type="ECO:0000256" key="1">
    <source>
        <dbReference type="ARBA" id="ARBA00008023"/>
    </source>
</evidence>
<feature type="binding site" evidence="10">
    <location>
        <position position="172"/>
    </location>
    <ligand>
        <name>substrate</name>
    </ligand>
</feature>
<dbReference type="EC" id="3.6.1.66" evidence="10"/>
<dbReference type="CDD" id="cd00515">
    <property type="entry name" value="HAM1"/>
    <property type="match status" value="1"/>
</dbReference>
<keyword evidence="6 10" id="KW-0460">Magnesium</keyword>
<feature type="binding site" evidence="10">
    <location>
        <position position="65"/>
    </location>
    <ligand>
        <name>substrate</name>
    </ligand>
</feature>
<dbReference type="InterPro" id="IPR029001">
    <property type="entry name" value="ITPase-like_fam"/>
</dbReference>
<dbReference type="GO" id="GO:0000166">
    <property type="term" value="F:nucleotide binding"/>
    <property type="evidence" value="ECO:0007669"/>
    <property type="project" value="UniProtKB-KW"/>
</dbReference>
<evidence type="ECO:0000256" key="11">
    <source>
        <dbReference type="RuleBase" id="RU003781"/>
    </source>
</evidence>
<feature type="active site" description="Proton acceptor" evidence="10">
    <location>
        <position position="64"/>
    </location>
</feature>
<dbReference type="GO" id="GO:0009117">
    <property type="term" value="P:nucleotide metabolic process"/>
    <property type="evidence" value="ECO:0007669"/>
    <property type="project" value="UniProtKB-KW"/>
</dbReference>
<evidence type="ECO:0000256" key="6">
    <source>
        <dbReference type="ARBA" id="ARBA00022842"/>
    </source>
</evidence>
<feature type="binding site" evidence="10">
    <location>
        <begin position="177"/>
        <end position="178"/>
    </location>
    <ligand>
        <name>substrate</name>
    </ligand>
</feature>